<accession>M1WRA8</accession>
<dbReference type="PATRIC" id="fig|879567.3.peg.2335"/>
<dbReference type="PROSITE" id="PS51278">
    <property type="entry name" value="GATASE_TYPE_2"/>
    <property type="match status" value="1"/>
</dbReference>
<dbReference type="PANTHER" id="PTHR43284">
    <property type="entry name" value="ASPARAGINE SYNTHETASE (GLUTAMINE-HYDROLYZING)"/>
    <property type="match status" value="1"/>
</dbReference>
<dbReference type="Proteomes" id="UP000011724">
    <property type="component" value="Chromosome"/>
</dbReference>
<protein>
    <recommendedName>
        <fullName evidence="3">asparagine synthase (glutamine-hydrolyzing)</fullName>
        <ecNumber evidence="3">6.3.5.4</ecNumber>
    </recommendedName>
</protein>
<dbReference type="CDD" id="cd00712">
    <property type="entry name" value="AsnB"/>
    <property type="match status" value="1"/>
</dbReference>
<dbReference type="AlphaFoldDB" id="M1WRA8"/>
<evidence type="ECO:0000256" key="8">
    <source>
        <dbReference type="PIRSR" id="PIRSR001589-1"/>
    </source>
</evidence>
<reference evidence="13" key="2">
    <citation type="journal article" date="2013" name="Stand. Genomic Sci.">
        <title>Complete genome sequence of Desulfocapsa sulfexigens, a marine deltaproteobacterium specialized in disproportionating inorganic sulfur compounds.</title>
        <authorList>
            <person name="Finster K.W."/>
            <person name="Kjeldsen K.U."/>
            <person name="Kube M."/>
            <person name="Reinhardt R."/>
            <person name="Mussmann M."/>
            <person name="Amann R."/>
            <person name="Schreiber L."/>
        </authorList>
    </citation>
    <scope>NUCLEOTIDE SEQUENCE [LARGE SCALE GENOMIC DNA]</scope>
    <source>
        <strain evidence="13">DSM 10523 / SB164P1</strain>
    </source>
</reference>
<keyword evidence="8" id="KW-0028">Amino-acid biosynthesis</keyword>
<dbReference type="GO" id="GO:0006529">
    <property type="term" value="P:asparagine biosynthetic process"/>
    <property type="evidence" value="ECO:0007669"/>
    <property type="project" value="UniProtKB-KW"/>
</dbReference>
<evidence type="ECO:0000256" key="3">
    <source>
        <dbReference type="ARBA" id="ARBA00012737"/>
    </source>
</evidence>
<organism evidence="12 13">
    <name type="scientific">Pseudodesulfovibrio piezophilus (strain DSM 21447 / JCM 15486 / C1TLV30)</name>
    <name type="common">Desulfovibrio piezophilus</name>
    <dbReference type="NCBI Taxonomy" id="1322246"/>
    <lineage>
        <taxon>Bacteria</taxon>
        <taxon>Pseudomonadati</taxon>
        <taxon>Thermodesulfobacteriota</taxon>
        <taxon>Desulfovibrionia</taxon>
        <taxon>Desulfovibrionales</taxon>
        <taxon>Desulfovibrionaceae</taxon>
    </lineage>
</organism>
<dbReference type="InterPro" id="IPR051786">
    <property type="entry name" value="ASN_synthetase/amidase"/>
</dbReference>
<reference evidence="12 13" key="1">
    <citation type="journal article" date="2013" name="PLoS ONE">
        <title>The first genomic and proteomic characterization of a deep-sea sulfate reducer: insights into the piezophilic lifestyle of Desulfovibrio piezophilus.</title>
        <authorList>
            <person name="Pradel N."/>
            <person name="Ji B."/>
            <person name="Gimenez G."/>
            <person name="Talla E."/>
            <person name="Lenoble P."/>
            <person name="Garel M."/>
            <person name="Tamburini C."/>
            <person name="Fourquet P."/>
            <person name="Lebrun R."/>
            <person name="Bertin P."/>
            <person name="Denis Y."/>
            <person name="Pophillat M."/>
            <person name="Barbe V."/>
            <person name="Ollivier B."/>
            <person name="Dolla A."/>
        </authorList>
    </citation>
    <scope>NUCLEOTIDE SEQUENCE [LARGE SCALE GENOMIC DNA]</scope>
    <source>
        <strain evidence="13">DSM 10523 / SB164P1</strain>
    </source>
</reference>
<evidence type="ECO:0000259" key="11">
    <source>
        <dbReference type="PROSITE" id="PS51278"/>
    </source>
</evidence>
<dbReference type="Gene3D" id="3.40.50.620">
    <property type="entry name" value="HUPs"/>
    <property type="match status" value="2"/>
</dbReference>
<dbReference type="STRING" id="1322246.BN4_12189"/>
<proteinExistence type="inferred from homology"/>
<dbReference type="eggNOG" id="COG0367">
    <property type="taxonomic scope" value="Bacteria"/>
</dbReference>
<evidence type="ECO:0000313" key="13">
    <source>
        <dbReference type="Proteomes" id="UP000011724"/>
    </source>
</evidence>
<dbReference type="PANTHER" id="PTHR43284:SF1">
    <property type="entry name" value="ASPARAGINE SYNTHETASE"/>
    <property type="match status" value="1"/>
</dbReference>
<dbReference type="EMBL" id="FO203427">
    <property type="protein sequence ID" value="CCH49424.1"/>
    <property type="molecule type" value="Genomic_DNA"/>
</dbReference>
<evidence type="ECO:0000256" key="1">
    <source>
        <dbReference type="ARBA" id="ARBA00005187"/>
    </source>
</evidence>
<evidence type="ECO:0000256" key="6">
    <source>
        <dbReference type="ARBA" id="ARBA00022962"/>
    </source>
</evidence>
<dbReference type="HOGENOM" id="CLU_014658_3_1_7"/>
<dbReference type="GO" id="GO:0005829">
    <property type="term" value="C:cytosol"/>
    <property type="evidence" value="ECO:0007669"/>
    <property type="project" value="TreeGrafter"/>
</dbReference>
<evidence type="ECO:0000313" key="12">
    <source>
        <dbReference type="EMBL" id="CCH49424.1"/>
    </source>
</evidence>
<feature type="site" description="Important for beta-aspartyl-AMP intermediate formation" evidence="10">
    <location>
        <position position="404"/>
    </location>
</feature>
<feature type="binding site" evidence="9">
    <location>
        <position position="302"/>
    </location>
    <ligand>
        <name>ATP</name>
        <dbReference type="ChEBI" id="CHEBI:30616"/>
    </ligand>
</feature>
<dbReference type="EC" id="6.3.5.4" evidence="3"/>
<keyword evidence="4 9" id="KW-0547">Nucleotide-binding</keyword>
<dbReference type="InterPro" id="IPR029055">
    <property type="entry name" value="Ntn_hydrolases_N"/>
</dbReference>
<dbReference type="RefSeq" id="WP_015415468.1">
    <property type="nucleotide sequence ID" value="NC_020409.1"/>
</dbReference>
<dbReference type="CDD" id="cd01991">
    <property type="entry name" value="Asn_synthase_B_C"/>
    <property type="match status" value="1"/>
</dbReference>
<dbReference type="InterPro" id="IPR014729">
    <property type="entry name" value="Rossmann-like_a/b/a_fold"/>
</dbReference>
<dbReference type="InterPro" id="IPR001962">
    <property type="entry name" value="Asn_synthase"/>
</dbReference>
<dbReference type="SUPFAM" id="SSF52402">
    <property type="entry name" value="Adenine nucleotide alpha hydrolases-like"/>
    <property type="match status" value="1"/>
</dbReference>
<evidence type="ECO:0000256" key="2">
    <source>
        <dbReference type="ARBA" id="ARBA00005752"/>
    </source>
</evidence>
<evidence type="ECO:0000256" key="10">
    <source>
        <dbReference type="PIRSR" id="PIRSR001589-3"/>
    </source>
</evidence>
<dbReference type="SUPFAM" id="SSF56235">
    <property type="entry name" value="N-terminal nucleophile aminohydrolases (Ntn hydrolases)"/>
    <property type="match status" value="1"/>
</dbReference>
<dbReference type="InterPro" id="IPR006426">
    <property type="entry name" value="Asn_synth_AEB"/>
</dbReference>
<evidence type="ECO:0000256" key="4">
    <source>
        <dbReference type="ARBA" id="ARBA00022741"/>
    </source>
</evidence>
<feature type="domain" description="Glutamine amidotransferase type-2" evidence="11">
    <location>
        <begin position="25"/>
        <end position="245"/>
    </location>
</feature>
<name>M1WRA8_PSEP2</name>
<dbReference type="KEGG" id="dpi:BN4_12189"/>
<dbReference type="Gene3D" id="3.60.20.10">
    <property type="entry name" value="Glutamine Phosphoribosylpyrophosphate, subunit 1, domain 1"/>
    <property type="match status" value="1"/>
</dbReference>
<dbReference type="Pfam" id="PF00733">
    <property type="entry name" value="Asn_synthase"/>
    <property type="match status" value="1"/>
</dbReference>
<dbReference type="Pfam" id="PF13522">
    <property type="entry name" value="GATase_6"/>
    <property type="match status" value="1"/>
</dbReference>
<comment type="similarity">
    <text evidence="2">Belongs to the asparagine synthetase family.</text>
</comment>
<keyword evidence="5 9" id="KW-0067">ATP-binding</keyword>
<keyword evidence="12" id="KW-0436">Ligase</keyword>
<keyword evidence="8" id="KW-0061">Asparagine biosynthesis</keyword>
<dbReference type="NCBIfam" id="TIGR01536">
    <property type="entry name" value="asn_synth_AEB"/>
    <property type="match status" value="1"/>
</dbReference>
<evidence type="ECO:0000256" key="7">
    <source>
        <dbReference type="ARBA" id="ARBA00048741"/>
    </source>
</evidence>
<comment type="catalytic activity">
    <reaction evidence="7">
        <text>L-aspartate + L-glutamine + ATP + H2O = L-asparagine + L-glutamate + AMP + diphosphate + H(+)</text>
        <dbReference type="Rhea" id="RHEA:12228"/>
        <dbReference type="ChEBI" id="CHEBI:15377"/>
        <dbReference type="ChEBI" id="CHEBI:15378"/>
        <dbReference type="ChEBI" id="CHEBI:29985"/>
        <dbReference type="ChEBI" id="CHEBI:29991"/>
        <dbReference type="ChEBI" id="CHEBI:30616"/>
        <dbReference type="ChEBI" id="CHEBI:33019"/>
        <dbReference type="ChEBI" id="CHEBI:58048"/>
        <dbReference type="ChEBI" id="CHEBI:58359"/>
        <dbReference type="ChEBI" id="CHEBI:456215"/>
        <dbReference type="EC" id="6.3.5.4"/>
    </reaction>
</comment>
<dbReference type="InterPro" id="IPR033738">
    <property type="entry name" value="AsnB_N"/>
</dbReference>
<dbReference type="GO" id="GO:0005524">
    <property type="term" value="F:ATP binding"/>
    <property type="evidence" value="ECO:0007669"/>
    <property type="project" value="UniProtKB-KW"/>
</dbReference>
<feature type="binding site" evidence="9">
    <location>
        <position position="329"/>
    </location>
    <ligand>
        <name>ATP</name>
        <dbReference type="ChEBI" id="CHEBI:30616"/>
    </ligand>
</feature>
<evidence type="ECO:0000256" key="9">
    <source>
        <dbReference type="PIRSR" id="PIRSR001589-2"/>
    </source>
</evidence>
<dbReference type="PIRSF" id="PIRSF001589">
    <property type="entry name" value="Asn_synthetase_glu-h"/>
    <property type="match status" value="1"/>
</dbReference>
<keyword evidence="6 8" id="KW-0315">Glutamine amidotransferase</keyword>
<dbReference type="InterPro" id="IPR017932">
    <property type="entry name" value="GATase_2_dom"/>
</dbReference>
<feature type="active site" description="For GATase activity" evidence="8">
    <location>
        <position position="25"/>
    </location>
</feature>
<gene>
    <name evidence="12" type="ordered locus">BN4_12189</name>
</gene>
<keyword evidence="13" id="KW-1185">Reference proteome</keyword>
<dbReference type="GO" id="GO:0004066">
    <property type="term" value="F:asparagine synthase (glutamine-hydrolyzing) activity"/>
    <property type="evidence" value="ECO:0007669"/>
    <property type="project" value="UniProtKB-EC"/>
</dbReference>
<sequence>MEHIQPHHPHFPNPVPADRHLREMCGITGFINPAMIGDKQGLLTTSETMANTLNHRGPDGSGTFADAQFGVALAHRRLAIIDLTDCGAQPMRSVDGRLTITFNGEIYNFQEIRTELESAGGPFLPWRSSSDTEVMLAAIQVWGLETALSRFVGMFAFALWDQDQHVLHLARDRMGEKPLYYGRAGNSLVFGSELKALRAYPGFSPELDMEALSLYLRFQYVPEPRSIYTGVAKLSPGHLLTVHADALHDLTPVPYWTLSETVINAQAAPFSGTETEAADQLEGLLRSSVRNQMLADVPLGALLSGGIDSSLITALMQQESCRPIRSFTIGFDDAAYDESASARQIAAHIGTDHTELFVTPDHVLDLIETLPDLYDEPFSDASQLPTHLVAQITRNHVTVCLTGDGGDEAFAGYNRHFWAPAIWNKISRFPTGLRSLTARALQQISPGSYETLFSALGHLLPKASRVSTPGHKLHKLADILSMESREALYKQLCSTWSDPAKLLGVPEPSTDIDLPDSWPPFADYTRQMQYLDTITYLTGDILHKVDRATMGVSLESRAPYLDHRVLEFAWRLPVSMLIRKKQGKHILRTILDRSVPKELMDRPKMGFGIPIDKWLRGPLKEWAYSLLDPTRLRRQGMLDVALITRQLNEHMSGQRDNQYRLWNILMLQSWLDRWMH</sequence>
<dbReference type="BioCyc" id="DPIE1322246:BN4_RS11000-MONOMER"/>
<evidence type="ECO:0000256" key="5">
    <source>
        <dbReference type="ARBA" id="ARBA00022840"/>
    </source>
</evidence>
<feature type="binding site" evidence="9">
    <location>
        <position position="131"/>
    </location>
    <ligand>
        <name>L-glutamine</name>
        <dbReference type="ChEBI" id="CHEBI:58359"/>
    </ligand>
</feature>
<comment type="pathway">
    <text evidence="1">Amino-acid biosynthesis; L-asparagine biosynthesis; L-asparagine from L-aspartate (L-Gln route): step 1/1.</text>
</comment>